<organism evidence="1 2">
    <name type="scientific">Lingula anatina</name>
    <name type="common">Brachiopod</name>
    <name type="synonym">Lingula unguis</name>
    <dbReference type="NCBI Taxonomy" id="7574"/>
    <lineage>
        <taxon>Eukaryota</taxon>
        <taxon>Metazoa</taxon>
        <taxon>Spiralia</taxon>
        <taxon>Lophotrochozoa</taxon>
        <taxon>Brachiopoda</taxon>
        <taxon>Linguliformea</taxon>
        <taxon>Lingulata</taxon>
        <taxon>Lingulida</taxon>
        <taxon>Linguloidea</taxon>
        <taxon>Lingulidae</taxon>
        <taxon>Lingula</taxon>
    </lineage>
</organism>
<gene>
    <name evidence="2" type="primary">LOC106159838</name>
</gene>
<dbReference type="OrthoDB" id="504708at2759"/>
<dbReference type="AlphaFoldDB" id="A0A1S3I2Y5"/>
<keyword evidence="1" id="KW-1185">Reference proteome</keyword>
<proteinExistence type="predicted"/>
<protein>
    <submittedName>
        <fullName evidence="2">Uncharacterized protein LOC106159838 isoform X2</fullName>
    </submittedName>
</protein>
<dbReference type="GeneID" id="106159838"/>
<sequence>MRRNSFYFCHKDVIACVMIMTIIFDTVSSQGTIPALFDCSADPDGCVAGAQCVNVPWAVFIDNISRRCFCAPGTYPSSMGTCAPIGGAPCLDNTDCLVRSVDCTGVINLLLSQGNVDRGIVSLIAKVSALLCPQVTKPQFIEMNQSQFLSNYLLYQCSNRLCVTPPAADAKFIASILFFLFDNQIVLSI</sequence>
<evidence type="ECO:0000313" key="2">
    <source>
        <dbReference type="RefSeq" id="XP_013391714.1"/>
    </source>
</evidence>
<accession>A0A1S3I2Y5</accession>
<dbReference type="RefSeq" id="XP_013391714.1">
    <property type="nucleotide sequence ID" value="XM_013536260.1"/>
</dbReference>
<name>A0A1S3I2Y5_LINAN</name>
<evidence type="ECO:0000313" key="1">
    <source>
        <dbReference type="Proteomes" id="UP000085678"/>
    </source>
</evidence>
<reference evidence="2" key="1">
    <citation type="submission" date="2025-08" db="UniProtKB">
        <authorList>
            <consortium name="RefSeq"/>
        </authorList>
    </citation>
    <scope>IDENTIFICATION</scope>
    <source>
        <tissue evidence="2">Gonads</tissue>
    </source>
</reference>
<dbReference type="Proteomes" id="UP000085678">
    <property type="component" value="Unplaced"/>
</dbReference>